<dbReference type="InterPro" id="IPR001173">
    <property type="entry name" value="Glyco_trans_2-like"/>
</dbReference>
<evidence type="ECO:0000259" key="12">
    <source>
        <dbReference type="Pfam" id="PF02781"/>
    </source>
</evidence>
<comment type="pathway">
    <text evidence="1 8">Carbohydrate degradation; pentose phosphate pathway; D-ribulose 5-phosphate from D-glucose 6-phosphate (oxidative stage): step 1/3.</text>
</comment>
<dbReference type="PROSITE" id="PS00069">
    <property type="entry name" value="G6P_DEHYDROGENASE"/>
    <property type="match status" value="1"/>
</dbReference>
<dbReference type="InterPro" id="IPR035992">
    <property type="entry name" value="Ricin_B-like_lectins"/>
</dbReference>
<dbReference type="Pfam" id="PF02781">
    <property type="entry name" value="G6PD_C"/>
    <property type="match status" value="1"/>
</dbReference>
<comment type="similarity">
    <text evidence="2 8">Belongs to the glucose-6-phosphate dehydrogenase family.</text>
</comment>
<evidence type="ECO:0000256" key="6">
    <source>
        <dbReference type="ARBA" id="ARBA00023277"/>
    </source>
</evidence>
<dbReference type="NCBIfam" id="TIGR00871">
    <property type="entry name" value="zwf"/>
    <property type="match status" value="1"/>
</dbReference>
<dbReference type="InterPro" id="IPR029044">
    <property type="entry name" value="Nucleotide-diphossugar_trans"/>
</dbReference>
<feature type="domain" description="Glucose-6-phosphate dehydrogenase NAD-binding" evidence="10">
    <location>
        <begin position="559"/>
        <end position="712"/>
    </location>
</feature>
<dbReference type="SUPFAM" id="SSF53448">
    <property type="entry name" value="Nucleotide-diphospho-sugar transferases"/>
    <property type="match status" value="1"/>
</dbReference>
<dbReference type="InterPro" id="IPR019796">
    <property type="entry name" value="G6P_DH_AS"/>
</dbReference>
<dbReference type="PRINTS" id="PR00079">
    <property type="entry name" value="G6PDHDRGNASE"/>
</dbReference>
<evidence type="ECO:0000256" key="5">
    <source>
        <dbReference type="ARBA" id="ARBA00023002"/>
    </source>
</evidence>
<dbReference type="InterPro" id="IPR022674">
    <property type="entry name" value="G6P_DH_NAD-bd"/>
</dbReference>
<evidence type="ECO:0000256" key="7">
    <source>
        <dbReference type="ARBA" id="ARBA00047696"/>
    </source>
</evidence>
<dbReference type="SUPFAM" id="SSF51735">
    <property type="entry name" value="NAD(P)-binding Rossmann-fold domains"/>
    <property type="match status" value="1"/>
</dbReference>
<organism evidence="13 14">
    <name type="scientific">Labeo rohita</name>
    <name type="common">Indian major carp</name>
    <name type="synonym">Cyprinus rohita</name>
    <dbReference type="NCBI Taxonomy" id="84645"/>
    <lineage>
        <taxon>Eukaryota</taxon>
        <taxon>Metazoa</taxon>
        <taxon>Chordata</taxon>
        <taxon>Craniata</taxon>
        <taxon>Vertebrata</taxon>
        <taxon>Euteleostomi</taxon>
        <taxon>Actinopterygii</taxon>
        <taxon>Neopterygii</taxon>
        <taxon>Teleostei</taxon>
        <taxon>Ostariophysi</taxon>
        <taxon>Cypriniformes</taxon>
        <taxon>Cyprinidae</taxon>
        <taxon>Labeoninae</taxon>
        <taxon>Labeonini</taxon>
        <taxon>Labeo</taxon>
    </lineage>
</organism>
<feature type="domain" description="Glycosyltransferase 2-like" evidence="11">
    <location>
        <begin position="178"/>
        <end position="312"/>
    </location>
</feature>
<protein>
    <recommendedName>
        <fullName evidence="8">Glucose-6-phosphate 1-dehydrogenase</fullName>
        <ecNumber evidence="8">1.1.1.49</ecNumber>
    </recommendedName>
</protein>
<keyword evidence="6 8" id="KW-0119">Carbohydrate metabolism</keyword>
<evidence type="ECO:0000256" key="8">
    <source>
        <dbReference type="RuleBase" id="RU362120"/>
    </source>
</evidence>
<dbReference type="SUPFAM" id="SSF55347">
    <property type="entry name" value="Glyceraldehyde-3-phosphate dehydrogenase-like, C-terminal domain"/>
    <property type="match status" value="1"/>
</dbReference>
<evidence type="ECO:0000256" key="9">
    <source>
        <dbReference type="SAM" id="Phobius"/>
    </source>
</evidence>
<keyword evidence="3 8" id="KW-0313">Glucose metabolism</keyword>
<keyword evidence="9" id="KW-1133">Transmembrane helix</keyword>
<evidence type="ECO:0000313" key="14">
    <source>
        <dbReference type="Proteomes" id="UP000830375"/>
    </source>
</evidence>
<feature type="domain" description="Glucose-6-phosphate dehydrogenase C-terminal" evidence="12">
    <location>
        <begin position="714"/>
        <end position="1005"/>
    </location>
</feature>
<dbReference type="InterPro" id="IPR036291">
    <property type="entry name" value="NAD(P)-bd_dom_sf"/>
</dbReference>
<comment type="catalytic activity">
    <reaction evidence="7">
        <text>D-glucose 6-phosphate + NADP(+) = 6-phospho-D-glucono-1,5-lactone + NADPH + H(+)</text>
        <dbReference type="Rhea" id="RHEA:15841"/>
        <dbReference type="ChEBI" id="CHEBI:15378"/>
        <dbReference type="ChEBI" id="CHEBI:57783"/>
        <dbReference type="ChEBI" id="CHEBI:57955"/>
        <dbReference type="ChEBI" id="CHEBI:58349"/>
        <dbReference type="ChEBI" id="CHEBI:61548"/>
        <dbReference type="EC" id="1.1.1.49"/>
    </reaction>
    <physiologicalReaction direction="left-to-right" evidence="7">
        <dbReference type="Rhea" id="RHEA:15842"/>
    </physiologicalReaction>
</comment>
<dbReference type="Gene3D" id="3.40.50.720">
    <property type="entry name" value="NAD(P)-binding Rossmann-like Domain"/>
    <property type="match status" value="1"/>
</dbReference>
<evidence type="ECO:0000256" key="2">
    <source>
        <dbReference type="ARBA" id="ARBA00009975"/>
    </source>
</evidence>
<dbReference type="InterPro" id="IPR022675">
    <property type="entry name" value="G6P_DH_C"/>
</dbReference>
<keyword evidence="9" id="KW-0472">Membrane</keyword>
<accession>A0ABQ8LJ07</accession>
<proteinExistence type="inferred from homology"/>
<dbReference type="Pfam" id="PF00479">
    <property type="entry name" value="G6PD_N"/>
    <property type="match status" value="1"/>
</dbReference>
<keyword evidence="9" id="KW-0812">Transmembrane</keyword>
<comment type="caution">
    <text evidence="13">The sequence shown here is derived from an EMBL/GenBank/DDBJ whole genome shotgun (WGS) entry which is preliminary data.</text>
</comment>
<dbReference type="EMBL" id="JACTAM010000023">
    <property type="protein sequence ID" value="KAI2649932.1"/>
    <property type="molecule type" value="Genomic_DNA"/>
</dbReference>
<reference evidence="13 14" key="1">
    <citation type="submission" date="2022-01" db="EMBL/GenBank/DDBJ databases">
        <title>A high-quality chromosome-level genome assembly of rohu carp, Labeo rohita.</title>
        <authorList>
            <person name="Arick M.A. II"/>
            <person name="Hsu C.-Y."/>
            <person name="Magbanua Z."/>
            <person name="Pechanova O."/>
            <person name="Grover C."/>
            <person name="Miller E."/>
            <person name="Thrash A."/>
            <person name="Ezzel L."/>
            <person name="Alam S."/>
            <person name="Benzie J."/>
            <person name="Hamilton M."/>
            <person name="Karsi A."/>
            <person name="Lawrence M.L."/>
            <person name="Peterson D.G."/>
        </authorList>
    </citation>
    <scope>NUCLEOTIDE SEQUENCE [LARGE SCALE GENOMIC DNA]</scope>
    <source>
        <strain evidence="14">BAU-BD-2019</strain>
        <tissue evidence="13">Blood</tissue>
    </source>
</reference>
<evidence type="ECO:0000256" key="4">
    <source>
        <dbReference type="ARBA" id="ARBA00022857"/>
    </source>
</evidence>
<sequence length="1017" mass="116219">MCLQSSQCTLPIKLSFLGLTLLITILWVLLLNIGWWWSASYRFQGLSLKPRYRGSVVRNSSGIWHFQMDTSKPPFEEASVLSGDARCPSGFYSMEELRPHIERPQEDPEGPGADGKPFITGILTPAELREKQEGLSRNGFNQFASDRISFHRSLGVDTRPPECIEQKFSRCPRLPTTSVIIVFHNEAWSTLLRTICSVLHTSPAVLLKEIILVDDASTQDHLKAPLEQYVQSLEIVRVLRQRERRGLIAARLMGAREAGGEVLAFLDSHCECFYGWLEPLLARLVQEPTTVVSPRIAVINKNNLQFMKPVMSTRTHTRGNFDWILNFGWETIPEEERFFEHIGAYDDKMEFWGGENIEMSFRIIPCSVVGHIFRTKSPHSFPKGIDAIACNQVRLAEVWMDDYKKIFYNRNKKAAAIAAEKSYGDISERLKLKERLHCKNFSWYLENIYNKVFVPDLNPVLFGSLQNIATNTCLDIGEKNLGGKSYFEYTSQLELRHNIDKQLCLHATIEPEPVRVELCNFQGVGTIPAPQQTWSFILVSQQIYLLHNALFNKMSLPLSRSEVFGQLRKELHDDVEFHQSDVHIFIIMGASVADSEADRCAAFFSRNSYISGKYVDESSFANLNTYLLSLPGGAEANRLFYLALPPSVYHDVTKNIKHQCMSTRGWNRIIVEKPFGRDLQSSEELTSHLSSLFTEDQIYRIDHYLGKEMVQNLMVLRFGNRIFGPIWNRDSVACVVLTFKEPFGTQGRGGYFDDFGIIRDVMQNHLLQMLCLVAMEKPASTNSDDVRDEKVKVLKCIKPVSLSDVVLGQYVGDPDGEGEAKLGYLDDKTVPKGSTQATFATAVLYVKNERWDGVPFILRCGKALNERKAEVRLQFTDVPGDIFDSQCRRNELVVRVQPNEAIYAKMMSKKPGVYFSPEETELDLTYHSRYKDVKLPDAYERLILDVFCGSQMHFVRSDELREAWRIFTPLLHQIEKEKTPPIKYKYGSRGPAEADELVQKVGFRYEGTYKWVNPHKL</sequence>
<keyword evidence="4 8" id="KW-0521">NADP</keyword>
<evidence type="ECO:0000259" key="10">
    <source>
        <dbReference type="Pfam" id="PF00479"/>
    </source>
</evidence>
<name>A0ABQ8LJ07_LABRO</name>
<dbReference type="Proteomes" id="UP000830375">
    <property type="component" value="Unassembled WGS sequence"/>
</dbReference>
<dbReference type="Gene3D" id="3.90.550.10">
    <property type="entry name" value="Spore Coat Polysaccharide Biosynthesis Protein SpsA, Chain A"/>
    <property type="match status" value="1"/>
</dbReference>
<dbReference type="Gene3D" id="3.30.360.10">
    <property type="entry name" value="Dihydrodipicolinate Reductase, domain 2"/>
    <property type="match status" value="1"/>
</dbReference>
<keyword evidence="14" id="KW-1185">Reference proteome</keyword>
<gene>
    <name evidence="13" type="ORF">H4Q32_015995</name>
</gene>
<keyword evidence="5 8" id="KW-0560">Oxidoreductase</keyword>
<evidence type="ECO:0000313" key="13">
    <source>
        <dbReference type="EMBL" id="KAI2649932.1"/>
    </source>
</evidence>
<evidence type="ECO:0000256" key="1">
    <source>
        <dbReference type="ARBA" id="ARBA00004937"/>
    </source>
</evidence>
<comment type="function">
    <text evidence="8">Catalyzes the rate-limiting step of the oxidative pentose-phosphate pathway, which represents a route for the dissimilation of carbohydrates besides glycolysis.</text>
</comment>
<dbReference type="InterPro" id="IPR001282">
    <property type="entry name" value="G6P_DH"/>
</dbReference>
<dbReference type="HAMAP" id="MF_00966">
    <property type="entry name" value="G6PD"/>
    <property type="match status" value="1"/>
</dbReference>
<dbReference type="SUPFAM" id="SSF50370">
    <property type="entry name" value="Ricin B-like lectins"/>
    <property type="match status" value="1"/>
</dbReference>
<feature type="transmembrane region" description="Helical" evidence="9">
    <location>
        <begin position="12"/>
        <end position="37"/>
    </location>
</feature>
<evidence type="ECO:0000259" key="11">
    <source>
        <dbReference type="Pfam" id="PF00535"/>
    </source>
</evidence>
<dbReference type="PANTHER" id="PTHR23429:SF0">
    <property type="entry name" value="GLUCOSE-6-PHOSPHATE 1-DEHYDROGENASE"/>
    <property type="match status" value="1"/>
</dbReference>
<dbReference type="PANTHER" id="PTHR23429">
    <property type="entry name" value="GLUCOSE-6-PHOSPHATE 1-DEHYDROGENASE G6PD"/>
    <property type="match status" value="1"/>
</dbReference>
<dbReference type="EC" id="1.1.1.49" evidence="8"/>
<evidence type="ECO:0000256" key="3">
    <source>
        <dbReference type="ARBA" id="ARBA00022526"/>
    </source>
</evidence>
<dbReference type="Pfam" id="PF00535">
    <property type="entry name" value="Glycos_transf_2"/>
    <property type="match status" value="1"/>
</dbReference>